<evidence type="ECO:0000313" key="2">
    <source>
        <dbReference type="Proteomes" id="UP000001734"/>
    </source>
</evidence>
<dbReference type="EMBL" id="CP000966">
    <property type="protein sequence ID" value="ACI12251.1"/>
    <property type="molecule type" value="Genomic_DNA"/>
</dbReference>
<sequence length="41" mass="5008">MTAPGSRIKLIYMMLWHHNVDSFRWYPLHSMQQCWADQATR</sequence>
<reference evidence="1 2" key="1">
    <citation type="journal article" date="2008" name="PLoS Genet.">
        <title>Complete genome sequence of the N2-fixing broad host range endophyte Klebsiella pneumoniae 342 and virulence predictions verified in mice.</title>
        <authorList>
            <person name="Fouts D.E."/>
            <person name="Tyler H.L."/>
            <person name="DeBoy R.T."/>
            <person name="Daugherty S."/>
            <person name="Ren Q."/>
            <person name="Badger J.H."/>
            <person name="Durkin A.S."/>
            <person name="Huot H."/>
            <person name="Shrivastava S."/>
            <person name="Kothari S."/>
            <person name="Dodson R.J."/>
            <person name="Mohamoud Y."/>
            <person name="Khouri H."/>
            <person name="Roesch L.F."/>
            <person name="Krogfelt K.A."/>
            <person name="Struve C."/>
            <person name="Triplett E.W."/>
            <person name="Methe B.A."/>
        </authorList>
    </citation>
    <scope>NUCLEOTIDE SEQUENCE [LARGE SCALE GENOMIC DNA]</scope>
    <source>
        <strain evidence="1 2">342</strain>
        <plasmid evidence="2">Plasmid pKP91</plasmid>
    </source>
</reference>
<gene>
    <name evidence="1" type="ordered locus">KPK_B0027</name>
</gene>
<proteinExistence type="predicted"/>
<dbReference type="BioCyc" id="KPNE507522:GI0B-5798-MONOMER"/>
<dbReference type="HOGENOM" id="CLU_3271501_0_0_6"/>
<organism evidence="1 2">
    <name type="scientific">Klebsiella variicola (strain 342)</name>
    <name type="common">Klebsiella pneumoniae</name>
    <dbReference type="NCBI Taxonomy" id="507522"/>
    <lineage>
        <taxon>Bacteria</taxon>
        <taxon>Pseudomonadati</taxon>
        <taxon>Pseudomonadota</taxon>
        <taxon>Gammaproteobacteria</taxon>
        <taxon>Enterobacterales</taxon>
        <taxon>Enterobacteriaceae</taxon>
        <taxon>Klebsiella/Raoultella group</taxon>
        <taxon>Klebsiella</taxon>
        <taxon>Klebsiella pneumoniae complex</taxon>
    </lineage>
</organism>
<dbReference type="Proteomes" id="UP000001734">
    <property type="component" value="Plasmid pKP91"/>
</dbReference>
<geneLocation type="plasmid" evidence="1 2">
    <name>pKP91</name>
</geneLocation>
<evidence type="ECO:0000313" key="1">
    <source>
        <dbReference type="EMBL" id="ACI12251.1"/>
    </source>
</evidence>
<name>B5RKI7_KLEV3</name>
<accession>B5RKI7</accession>
<keyword evidence="1" id="KW-0614">Plasmid</keyword>
<dbReference type="AlphaFoldDB" id="B5RKI7"/>
<dbReference type="KEGG" id="kpe:KPK_B0027"/>
<protein>
    <submittedName>
        <fullName evidence="1">Uncharacterized protein</fullName>
    </submittedName>
</protein>